<evidence type="ECO:0000259" key="1">
    <source>
        <dbReference type="SMART" id="SM00849"/>
    </source>
</evidence>
<dbReference type="RefSeq" id="WP_285970539.1">
    <property type="nucleotide sequence ID" value="NZ_CP127294.1"/>
</dbReference>
<reference evidence="2 3" key="1">
    <citation type="submission" date="2023-06" db="EMBL/GenBank/DDBJ databases">
        <authorList>
            <person name="Oyuntsetseg B."/>
            <person name="Kim S.B."/>
        </authorList>
    </citation>
    <scope>NUCLEOTIDE SEQUENCE [LARGE SCALE GENOMIC DNA]</scope>
    <source>
        <strain evidence="2 3">2-15</strain>
    </source>
</reference>
<dbReference type="PANTHER" id="PTHR46018">
    <property type="entry name" value="ZINC PHOSPHODIESTERASE ELAC PROTEIN 1"/>
    <property type="match status" value="1"/>
</dbReference>
<dbReference type="AlphaFoldDB" id="A0A9Y2IIF8"/>
<evidence type="ECO:0000313" key="3">
    <source>
        <dbReference type="Proteomes" id="UP001236014"/>
    </source>
</evidence>
<dbReference type="PANTHER" id="PTHR46018:SF4">
    <property type="entry name" value="METALLO-HYDROLASE YHFI-RELATED"/>
    <property type="match status" value="1"/>
</dbReference>
<dbReference type="CDD" id="cd07716">
    <property type="entry name" value="RNaseZ_short-form-like_MBL-fold"/>
    <property type="match status" value="1"/>
</dbReference>
<organism evidence="2 3">
    <name type="scientific">Amycolatopsis carbonis</name>
    <dbReference type="NCBI Taxonomy" id="715471"/>
    <lineage>
        <taxon>Bacteria</taxon>
        <taxon>Bacillati</taxon>
        <taxon>Actinomycetota</taxon>
        <taxon>Actinomycetes</taxon>
        <taxon>Pseudonocardiales</taxon>
        <taxon>Pseudonocardiaceae</taxon>
        <taxon>Amycolatopsis</taxon>
    </lineage>
</organism>
<feature type="domain" description="Metallo-beta-lactamase" evidence="1">
    <location>
        <begin position="19"/>
        <end position="192"/>
    </location>
</feature>
<name>A0A9Y2IIF8_9PSEU</name>
<dbReference type="InterPro" id="IPR036866">
    <property type="entry name" value="RibonucZ/Hydroxyglut_hydro"/>
</dbReference>
<dbReference type="Gene3D" id="3.60.15.10">
    <property type="entry name" value="Ribonuclease Z/Hydroxyacylglutathione hydrolase-like"/>
    <property type="match status" value="1"/>
</dbReference>
<dbReference type="SUPFAM" id="SSF56281">
    <property type="entry name" value="Metallo-hydrolase/oxidoreductase"/>
    <property type="match status" value="1"/>
</dbReference>
<keyword evidence="3" id="KW-1185">Reference proteome</keyword>
<dbReference type="KEGG" id="acab:QRX50_03405"/>
<dbReference type="Proteomes" id="UP001236014">
    <property type="component" value="Chromosome"/>
</dbReference>
<accession>A0A9Y2IIF8</accession>
<proteinExistence type="predicted"/>
<dbReference type="GO" id="GO:0042781">
    <property type="term" value="F:3'-tRNA processing endoribonuclease activity"/>
    <property type="evidence" value="ECO:0007669"/>
    <property type="project" value="TreeGrafter"/>
</dbReference>
<dbReference type="SMART" id="SM00849">
    <property type="entry name" value="Lactamase_B"/>
    <property type="match status" value="1"/>
</dbReference>
<dbReference type="EMBL" id="CP127294">
    <property type="protein sequence ID" value="WIX79861.1"/>
    <property type="molecule type" value="Genomic_DNA"/>
</dbReference>
<protein>
    <submittedName>
        <fullName evidence="2">MBL fold metallo-hydrolase</fullName>
    </submittedName>
</protein>
<gene>
    <name evidence="2" type="ORF">QRX50_03405</name>
</gene>
<dbReference type="InterPro" id="IPR001279">
    <property type="entry name" value="Metallo-B-lactamas"/>
</dbReference>
<dbReference type="Pfam" id="PF12706">
    <property type="entry name" value="Lactamase_B_2"/>
    <property type="match status" value="1"/>
</dbReference>
<sequence>MARLTVLGSCGAWPEPGRACAGFLLSQGNHHVVLDLGYGAASRLFTHVAAKDLDAVVITHEHPDHLADLTALSRAWHYTVEDRRLPLHCTPGVLRRLEAAEPRPHPATIFDIHPFSRPETIGPWQLTSAPLPHHVPNHGVRLSAPHGTVVYSGDTGPSRLLVELARNADLLICEATLQGEPPDEPRHLLTASEAGRTAAEAGVRTLLLTHFWPGADRSGSAAEARREFDGEVLVADEGLTIEVDAN</sequence>
<evidence type="ECO:0000313" key="2">
    <source>
        <dbReference type="EMBL" id="WIX79861.1"/>
    </source>
</evidence>